<evidence type="ECO:0000313" key="2">
    <source>
        <dbReference type="Proteomes" id="UP001501333"/>
    </source>
</evidence>
<dbReference type="RefSeq" id="WP_229351140.1">
    <property type="nucleotide sequence ID" value="NZ_BAABAO010000003.1"/>
</dbReference>
<dbReference type="Proteomes" id="UP001501333">
    <property type="component" value="Unassembled WGS sequence"/>
</dbReference>
<accession>A0ABP7XM43</accession>
<comment type="caution">
    <text evidence="1">The sequence shown here is derived from an EMBL/GenBank/DDBJ whole genome shotgun (WGS) entry which is preliminary data.</text>
</comment>
<evidence type="ECO:0000313" key="1">
    <source>
        <dbReference type="EMBL" id="GAA4121928.1"/>
    </source>
</evidence>
<organism evidence="1 2">
    <name type="scientific">Flavobacterium chungbukense</name>
    <dbReference type="NCBI Taxonomy" id="877464"/>
    <lineage>
        <taxon>Bacteria</taxon>
        <taxon>Pseudomonadati</taxon>
        <taxon>Bacteroidota</taxon>
        <taxon>Flavobacteriia</taxon>
        <taxon>Flavobacteriales</taxon>
        <taxon>Flavobacteriaceae</taxon>
        <taxon>Flavobacterium</taxon>
    </lineage>
</organism>
<sequence>MKTIQFRTDDLTQYTINIAQITCMFSAQESLGTWIYLSCGTRLKTLLTLDLVLDMINKATNETN</sequence>
<protein>
    <submittedName>
        <fullName evidence="1">Uncharacterized protein</fullName>
    </submittedName>
</protein>
<name>A0ABP7XM43_9FLAO</name>
<proteinExistence type="predicted"/>
<dbReference type="EMBL" id="BAABAO010000003">
    <property type="protein sequence ID" value="GAA4121928.1"/>
    <property type="molecule type" value="Genomic_DNA"/>
</dbReference>
<reference evidence="2" key="1">
    <citation type="journal article" date="2019" name="Int. J. Syst. Evol. Microbiol.">
        <title>The Global Catalogue of Microorganisms (GCM) 10K type strain sequencing project: providing services to taxonomists for standard genome sequencing and annotation.</title>
        <authorList>
            <consortium name="The Broad Institute Genomics Platform"/>
            <consortium name="The Broad Institute Genome Sequencing Center for Infectious Disease"/>
            <person name="Wu L."/>
            <person name="Ma J."/>
        </authorList>
    </citation>
    <scope>NUCLEOTIDE SEQUENCE [LARGE SCALE GENOMIC DNA]</scope>
    <source>
        <strain evidence="2">JCM 17386</strain>
    </source>
</reference>
<keyword evidence="2" id="KW-1185">Reference proteome</keyword>
<gene>
    <name evidence="1" type="ORF">GCM10022250_04050</name>
</gene>